<proteinExistence type="predicted"/>
<keyword evidence="3" id="KW-1185">Reference proteome</keyword>
<name>A0A4C1XNK9_EUMVA</name>
<dbReference type="Proteomes" id="UP000299102">
    <property type="component" value="Unassembled WGS sequence"/>
</dbReference>
<feature type="region of interest" description="Disordered" evidence="1">
    <location>
        <begin position="63"/>
        <end position="89"/>
    </location>
</feature>
<dbReference type="AlphaFoldDB" id="A0A4C1XNK9"/>
<reference evidence="2 3" key="1">
    <citation type="journal article" date="2019" name="Commun. Biol.">
        <title>The bagworm genome reveals a unique fibroin gene that provides high tensile strength.</title>
        <authorList>
            <person name="Kono N."/>
            <person name="Nakamura H."/>
            <person name="Ohtoshi R."/>
            <person name="Tomita M."/>
            <person name="Numata K."/>
            <person name="Arakawa K."/>
        </authorList>
    </citation>
    <scope>NUCLEOTIDE SEQUENCE [LARGE SCALE GENOMIC DNA]</scope>
</reference>
<evidence type="ECO:0000313" key="3">
    <source>
        <dbReference type="Proteomes" id="UP000299102"/>
    </source>
</evidence>
<gene>
    <name evidence="2" type="ORF">EVAR_46862_1</name>
</gene>
<accession>A0A4C1XNK9</accession>
<feature type="compositionally biased region" description="Basic and acidic residues" evidence="1">
    <location>
        <begin position="77"/>
        <end position="89"/>
    </location>
</feature>
<evidence type="ECO:0000313" key="2">
    <source>
        <dbReference type="EMBL" id="GBP65068.1"/>
    </source>
</evidence>
<sequence>MANRNAGEKKGRGASNLRIASFAGDSERQFQYGRFCYGIENEIRCASIRLEPRGNCVYFEQNRNQRSGPEPESETEAGLKLKEETTSGS</sequence>
<protein>
    <submittedName>
        <fullName evidence="2">Uncharacterized protein</fullName>
    </submittedName>
</protein>
<dbReference type="EMBL" id="BGZK01000918">
    <property type="protein sequence ID" value="GBP65068.1"/>
    <property type="molecule type" value="Genomic_DNA"/>
</dbReference>
<comment type="caution">
    <text evidence="2">The sequence shown here is derived from an EMBL/GenBank/DDBJ whole genome shotgun (WGS) entry which is preliminary data.</text>
</comment>
<organism evidence="2 3">
    <name type="scientific">Eumeta variegata</name>
    <name type="common">Bagworm moth</name>
    <name type="synonym">Eumeta japonica</name>
    <dbReference type="NCBI Taxonomy" id="151549"/>
    <lineage>
        <taxon>Eukaryota</taxon>
        <taxon>Metazoa</taxon>
        <taxon>Ecdysozoa</taxon>
        <taxon>Arthropoda</taxon>
        <taxon>Hexapoda</taxon>
        <taxon>Insecta</taxon>
        <taxon>Pterygota</taxon>
        <taxon>Neoptera</taxon>
        <taxon>Endopterygota</taxon>
        <taxon>Lepidoptera</taxon>
        <taxon>Glossata</taxon>
        <taxon>Ditrysia</taxon>
        <taxon>Tineoidea</taxon>
        <taxon>Psychidae</taxon>
        <taxon>Oiketicinae</taxon>
        <taxon>Eumeta</taxon>
    </lineage>
</organism>
<evidence type="ECO:0000256" key="1">
    <source>
        <dbReference type="SAM" id="MobiDB-lite"/>
    </source>
</evidence>